<dbReference type="Proteomes" id="UP000001548">
    <property type="component" value="Unassembled WGS sequence"/>
</dbReference>
<dbReference type="HOGENOM" id="CLU_1362645_0_0_1"/>
<proteinExistence type="predicted"/>
<dbReference type="RefSeq" id="XP_001708421.1">
    <property type="nucleotide sequence ID" value="XM_001708369.1"/>
</dbReference>
<sequence>MQHAFAVIQSLLEQGDLLGGAARLRALIASPTTLAALVDEAGDGSTVRESIGLLMSLMDALWLLSKDVARPIFKELLDTHYAPALTPPYTSLPEETTALNIFLAVLSTLDTILSEELELSAGGVPVSKATAIQLKIMEAYLALRPCEPALAIWADFVLVPLILTGKIDEAKVIERAHPKLYHFPKGTALHDLVSTLYPLDG</sequence>
<evidence type="ECO:0000313" key="2">
    <source>
        <dbReference type="Proteomes" id="UP000001548"/>
    </source>
</evidence>
<evidence type="ECO:0000313" key="1">
    <source>
        <dbReference type="EMBL" id="KAE8303480.1"/>
    </source>
</evidence>
<gene>
    <name evidence="1" type="ORF">GL50803_004097</name>
</gene>
<organism evidence="1 2">
    <name type="scientific">Giardia intestinalis (strain ATCC 50803 / WB clone C6)</name>
    <name type="common">Giardia lamblia</name>
    <dbReference type="NCBI Taxonomy" id="184922"/>
    <lineage>
        <taxon>Eukaryota</taxon>
        <taxon>Metamonada</taxon>
        <taxon>Diplomonadida</taxon>
        <taxon>Hexamitidae</taxon>
        <taxon>Giardiinae</taxon>
        <taxon>Giardia</taxon>
    </lineage>
</organism>
<keyword evidence="2" id="KW-1185">Reference proteome</keyword>
<reference evidence="1 2" key="1">
    <citation type="journal article" date="2007" name="Science">
        <title>Genomic minimalism in the early diverging intestinal parasite Giardia lamblia.</title>
        <authorList>
            <person name="Morrison H.G."/>
            <person name="McArthur A.G."/>
            <person name="Gillin F.D."/>
            <person name="Aley S.B."/>
            <person name="Adam R.D."/>
            <person name="Olsen G.J."/>
            <person name="Best A.A."/>
            <person name="Cande W.Z."/>
            <person name="Chen F."/>
            <person name="Cipriano M.J."/>
            <person name="Davids B.J."/>
            <person name="Dawson S.C."/>
            <person name="Elmendorf H.G."/>
            <person name="Hehl A.B."/>
            <person name="Holder M.E."/>
            <person name="Huse S.M."/>
            <person name="Kim U.U."/>
            <person name="Lasek-Nesselquist E."/>
            <person name="Manning G."/>
            <person name="Nigam A."/>
            <person name="Nixon J.E."/>
            <person name="Palm D."/>
            <person name="Passamaneck N.E."/>
            <person name="Prabhu A."/>
            <person name="Reich C.I."/>
            <person name="Reiner D.S."/>
            <person name="Samuelson J."/>
            <person name="Svard S.G."/>
            <person name="Sogin M.L."/>
        </authorList>
    </citation>
    <scope>NUCLEOTIDE SEQUENCE [LARGE SCALE GENOMIC DNA]</scope>
    <source>
        <strain evidence="1 2">WB C6</strain>
    </source>
</reference>
<dbReference type="OMA" id="RPCEPAL"/>
<dbReference type="EMBL" id="AACB03000002">
    <property type="protein sequence ID" value="KAE8303480.1"/>
    <property type="molecule type" value="Genomic_DNA"/>
</dbReference>
<dbReference type="AlphaFoldDB" id="A8BAK7"/>
<accession>A8BAK7</accession>
<dbReference type="KEGG" id="gla:GL50803_004097"/>
<dbReference type="VEuPathDB" id="GiardiaDB:GL50803_4097"/>
<comment type="caution">
    <text evidence="1">The sequence shown here is derived from an EMBL/GenBank/DDBJ whole genome shotgun (WGS) entry which is preliminary data.</text>
</comment>
<protein>
    <submittedName>
        <fullName evidence="1">Uncharacterized protein</fullName>
    </submittedName>
</protein>
<name>A8BAK7_GIAIC</name>
<dbReference type="GeneID" id="5701332"/>